<keyword evidence="4" id="KW-1185">Reference proteome</keyword>
<dbReference type="PANTHER" id="PTHR47926:SF521">
    <property type="entry name" value="PENTATRICOPEPTIDE REPEAT-CONTAINING PROTEIN"/>
    <property type="match status" value="1"/>
</dbReference>
<dbReference type="Pfam" id="PF20431">
    <property type="entry name" value="E_motif"/>
    <property type="match status" value="1"/>
</dbReference>
<dbReference type="InterPro" id="IPR046848">
    <property type="entry name" value="E_motif"/>
</dbReference>
<evidence type="ECO:0000313" key="3">
    <source>
        <dbReference type="EMBL" id="URE01530.1"/>
    </source>
</evidence>
<dbReference type="NCBIfam" id="TIGR00756">
    <property type="entry name" value="PPR"/>
    <property type="match status" value="3"/>
</dbReference>
<evidence type="ECO:0000313" key="4">
    <source>
        <dbReference type="Proteomes" id="UP001055439"/>
    </source>
</evidence>
<reference evidence="3" key="1">
    <citation type="submission" date="2022-05" db="EMBL/GenBank/DDBJ databases">
        <title>The Musa troglodytarum L. genome provides insights into the mechanism of non-climacteric behaviour and enrichment of carotenoids.</title>
        <authorList>
            <person name="Wang J."/>
        </authorList>
    </citation>
    <scope>NUCLEOTIDE SEQUENCE</scope>
    <source>
        <tissue evidence="3">Leaf</tissue>
    </source>
</reference>
<evidence type="ECO:0000256" key="2">
    <source>
        <dbReference type="PROSITE-ProRule" id="PRU00708"/>
    </source>
</evidence>
<dbReference type="Gene3D" id="1.25.40.10">
    <property type="entry name" value="Tetratricopeptide repeat domain"/>
    <property type="match status" value="2"/>
</dbReference>
<dbReference type="GO" id="GO:0003723">
    <property type="term" value="F:RNA binding"/>
    <property type="evidence" value="ECO:0007669"/>
    <property type="project" value="InterPro"/>
</dbReference>
<dbReference type="InterPro" id="IPR046960">
    <property type="entry name" value="PPR_At4g14850-like_plant"/>
</dbReference>
<dbReference type="FunFam" id="1.25.40.10:FF:000158">
    <property type="entry name" value="pentatricopeptide repeat-containing protein At2g33680"/>
    <property type="match status" value="1"/>
</dbReference>
<protein>
    <submittedName>
        <fullName evidence="3">PPR repeat</fullName>
    </submittedName>
</protein>
<name>A0A9E7FT71_9LILI</name>
<dbReference type="GO" id="GO:0099402">
    <property type="term" value="P:plant organ development"/>
    <property type="evidence" value="ECO:0007669"/>
    <property type="project" value="UniProtKB-ARBA"/>
</dbReference>
<dbReference type="Proteomes" id="UP001055439">
    <property type="component" value="Chromosome 5"/>
</dbReference>
<dbReference type="GO" id="GO:0009451">
    <property type="term" value="P:RNA modification"/>
    <property type="evidence" value="ECO:0007669"/>
    <property type="project" value="InterPro"/>
</dbReference>
<organism evidence="3 4">
    <name type="scientific">Musa troglodytarum</name>
    <name type="common">fe'i banana</name>
    <dbReference type="NCBI Taxonomy" id="320322"/>
    <lineage>
        <taxon>Eukaryota</taxon>
        <taxon>Viridiplantae</taxon>
        <taxon>Streptophyta</taxon>
        <taxon>Embryophyta</taxon>
        <taxon>Tracheophyta</taxon>
        <taxon>Spermatophyta</taxon>
        <taxon>Magnoliopsida</taxon>
        <taxon>Liliopsida</taxon>
        <taxon>Zingiberales</taxon>
        <taxon>Musaceae</taxon>
        <taxon>Musa</taxon>
    </lineage>
</organism>
<dbReference type="InterPro" id="IPR002885">
    <property type="entry name" value="PPR_rpt"/>
</dbReference>
<dbReference type="Pfam" id="PF01535">
    <property type="entry name" value="PPR"/>
    <property type="match status" value="1"/>
</dbReference>
<dbReference type="PROSITE" id="PS51375">
    <property type="entry name" value="PPR"/>
    <property type="match status" value="2"/>
</dbReference>
<proteinExistence type="predicted"/>
<accession>A0A9E7FT71</accession>
<dbReference type="OrthoDB" id="1879995at2759"/>
<feature type="repeat" description="PPR" evidence="2">
    <location>
        <begin position="15"/>
        <end position="49"/>
    </location>
</feature>
<sequence length="364" mass="41066">MDDARLMFESSAGKNSITWSAMITGYAQNGASRKALSFFLKMHMAGFRPSEFTFVGFLNACSDVVALVEGKQAHAFLLKVGFELQAYVKSALVDMYAKCGNLEDCSLVFKRMRQRDVVAWNSIISGFSQNGCGIDALNLFEEMKKEGTEPDHVTFVNVLSSCSHVGLVERGWSYLRSMLNDYGLVPLIEHYACMVDILSRAGLFKEAKDFIESVPINHGTCLWRIVLGACHNYRNFDIGAYAGERVMELGSQDSSAYILLANIYAAWSRWDDVERIRGLMRLRGVDKDPGCSWVELYNTVHVFVARELQHPEIEDIYAELRRLIKNMKDEGYRPASRSPCHDYLESEIKFQTEEASQLMASALS</sequence>
<dbReference type="Pfam" id="PF13041">
    <property type="entry name" value="PPR_2"/>
    <property type="match status" value="2"/>
</dbReference>
<gene>
    <name evidence="3" type="ORF">MUK42_19543</name>
</gene>
<dbReference type="AlphaFoldDB" id="A0A9E7FT71"/>
<evidence type="ECO:0000256" key="1">
    <source>
        <dbReference type="ARBA" id="ARBA00022737"/>
    </source>
</evidence>
<dbReference type="InterPro" id="IPR011990">
    <property type="entry name" value="TPR-like_helical_dom_sf"/>
</dbReference>
<keyword evidence="1" id="KW-0677">Repeat</keyword>
<feature type="repeat" description="PPR" evidence="2">
    <location>
        <begin position="116"/>
        <end position="150"/>
    </location>
</feature>
<dbReference type="EMBL" id="CP097507">
    <property type="protein sequence ID" value="URE01530.1"/>
    <property type="molecule type" value="Genomic_DNA"/>
</dbReference>
<dbReference type="PANTHER" id="PTHR47926">
    <property type="entry name" value="PENTATRICOPEPTIDE REPEAT-CONTAINING PROTEIN"/>
    <property type="match status" value="1"/>
</dbReference>